<comment type="caution">
    <text evidence="3">The sequence shown here is derived from an EMBL/GenBank/DDBJ whole genome shotgun (WGS) entry which is preliminary data.</text>
</comment>
<dbReference type="SUPFAM" id="SSF75011">
    <property type="entry name" value="3-carboxy-cis,cis-mucoante lactonizing enzyme"/>
    <property type="match status" value="1"/>
</dbReference>
<dbReference type="InterPro" id="IPR008826">
    <property type="entry name" value="Se-bd"/>
</dbReference>
<reference evidence="3 4" key="1">
    <citation type="submission" date="2023-11" db="EMBL/GenBank/DDBJ databases">
        <title>Halocaridina rubra genome assembly.</title>
        <authorList>
            <person name="Smith C."/>
        </authorList>
    </citation>
    <scope>NUCLEOTIDE SEQUENCE [LARGE SCALE GENOMIC DNA]</scope>
    <source>
        <strain evidence="3">EP-1</strain>
        <tissue evidence="3">Whole</tissue>
    </source>
</reference>
<sequence>MEGVMPLEIRFLHDPLATEGYVGSALYANIFRFYRKEDGTYAAHKVIDVPPKKVEGWALPEMPGIITDILLSLDDRFLYFSNWAHGDIRQYDITDTKNPKLVGQIFLGGSIVKGGPVKVTYDPELTEQPDPVIIKDKTIGGSPQMLQLSLDGKRLYVTDSLFSPWDRQFYPDIVK</sequence>
<evidence type="ECO:0000313" key="4">
    <source>
        <dbReference type="Proteomes" id="UP001381693"/>
    </source>
</evidence>
<dbReference type="EMBL" id="JAXCGZ010011362">
    <property type="protein sequence ID" value="KAK7075123.1"/>
    <property type="molecule type" value="Genomic_DNA"/>
</dbReference>
<dbReference type="PANTHER" id="PTHR23300:SF0">
    <property type="entry name" value="METHANETHIOL OXIDASE"/>
    <property type="match status" value="1"/>
</dbReference>
<proteinExistence type="inferred from homology"/>
<evidence type="ECO:0000256" key="2">
    <source>
        <dbReference type="ARBA" id="ARBA00023266"/>
    </source>
</evidence>
<protein>
    <submittedName>
        <fullName evidence="3">Methanethiol oxidase</fullName>
    </submittedName>
</protein>
<organism evidence="3 4">
    <name type="scientific">Halocaridina rubra</name>
    <name type="common">Hawaiian red shrimp</name>
    <dbReference type="NCBI Taxonomy" id="373956"/>
    <lineage>
        <taxon>Eukaryota</taxon>
        <taxon>Metazoa</taxon>
        <taxon>Ecdysozoa</taxon>
        <taxon>Arthropoda</taxon>
        <taxon>Crustacea</taxon>
        <taxon>Multicrustacea</taxon>
        <taxon>Malacostraca</taxon>
        <taxon>Eumalacostraca</taxon>
        <taxon>Eucarida</taxon>
        <taxon>Decapoda</taxon>
        <taxon>Pleocyemata</taxon>
        <taxon>Caridea</taxon>
        <taxon>Atyoidea</taxon>
        <taxon>Atyidae</taxon>
        <taxon>Halocaridina</taxon>
    </lineage>
</organism>
<dbReference type="Proteomes" id="UP001381693">
    <property type="component" value="Unassembled WGS sequence"/>
</dbReference>
<dbReference type="Pfam" id="PF05694">
    <property type="entry name" value="SBP56"/>
    <property type="match status" value="1"/>
</dbReference>
<keyword evidence="2" id="KW-0711">Selenium</keyword>
<dbReference type="GO" id="GO:0008430">
    <property type="term" value="F:selenium binding"/>
    <property type="evidence" value="ECO:0007669"/>
    <property type="project" value="InterPro"/>
</dbReference>
<name>A0AAN8X675_HALRR</name>
<evidence type="ECO:0000256" key="1">
    <source>
        <dbReference type="ARBA" id="ARBA00005606"/>
    </source>
</evidence>
<dbReference type="AlphaFoldDB" id="A0AAN8X675"/>
<gene>
    <name evidence="3" type="primary">SELENBP1_1</name>
    <name evidence="3" type="ORF">SK128_014087</name>
</gene>
<evidence type="ECO:0000313" key="3">
    <source>
        <dbReference type="EMBL" id="KAK7075123.1"/>
    </source>
</evidence>
<keyword evidence="4" id="KW-1185">Reference proteome</keyword>
<accession>A0AAN8X675</accession>
<comment type="similarity">
    <text evidence="1">Belongs to the selenium-binding protein family.</text>
</comment>
<dbReference type="PANTHER" id="PTHR23300">
    <property type="entry name" value="METHANETHIOL OXIDASE"/>
    <property type="match status" value="1"/>
</dbReference>